<dbReference type="EMBL" id="KN425388">
    <property type="protein sequence ID" value="KHG23529.1"/>
    <property type="molecule type" value="Genomic_DNA"/>
</dbReference>
<dbReference type="Proteomes" id="UP000032142">
    <property type="component" value="Unassembled WGS sequence"/>
</dbReference>
<gene>
    <name evidence="1" type="ORF">F383_04249</name>
</gene>
<keyword evidence="2" id="KW-1185">Reference proteome</keyword>
<dbReference type="AlphaFoldDB" id="A0A0B0PGF2"/>
<proteinExistence type="predicted"/>
<accession>A0A0B0PGF2</accession>
<evidence type="ECO:0000313" key="2">
    <source>
        <dbReference type="Proteomes" id="UP000032142"/>
    </source>
</evidence>
<sequence>MSLGILFSLRSYTCCGLTTAHMSLPIYQFVRAYYF</sequence>
<protein>
    <submittedName>
        <fullName evidence="1">Uncharacterized protein</fullName>
    </submittedName>
</protein>
<organism evidence="1 2">
    <name type="scientific">Gossypium arboreum</name>
    <name type="common">Tree cotton</name>
    <name type="synonym">Gossypium nanking</name>
    <dbReference type="NCBI Taxonomy" id="29729"/>
    <lineage>
        <taxon>Eukaryota</taxon>
        <taxon>Viridiplantae</taxon>
        <taxon>Streptophyta</taxon>
        <taxon>Embryophyta</taxon>
        <taxon>Tracheophyta</taxon>
        <taxon>Spermatophyta</taxon>
        <taxon>Magnoliopsida</taxon>
        <taxon>eudicotyledons</taxon>
        <taxon>Gunneridae</taxon>
        <taxon>Pentapetalae</taxon>
        <taxon>rosids</taxon>
        <taxon>malvids</taxon>
        <taxon>Malvales</taxon>
        <taxon>Malvaceae</taxon>
        <taxon>Malvoideae</taxon>
        <taxon>Gossypium</taxon>
    </lineage>
</organism>
<evidence type="ECO:0000313" key="1">
    <source>
        <dbReference type="EMBL" id="KHG23529.1"/>
    </source>
</evidence>
<reference evidence="2" key="1">
    <citation type="submission" date="2014-09" db="EMBL/GenBank/DDBJ databases">
        <authorList>
            <person name="Mudge J."/>
            <person name="Ramaraj T."/>
            <person name="Lindquist I.E."/>
            <person name="Bharti A.K."/>
            <person name="Sundararajan A."/>
            <person name="Cameron C.T."/>
            <person name="Woodward J.E."/>
            <person name="May G.D."/>
            <person name="Brubaker C."/>
            <person name="Broadhvest J."/>
            <person name="Wilkins T.A."/>
        </authorList>
    </citation>
    <scope>NUCLEOTIDE SEQUENCE</scope>
    <source>
        <strain evidence="2">cv. AKA8401</strain>
    </source>
</reference>
<name>A0A0B0PGF2_GOSAR</name>